<dbReference type="RefSeq" id="WP_052348612.1">
    <property type="nucleotide sequence ID" value="NZ_DF820497.1"/>
</dbReference>
<dbReference type="GO" id="GO:0003677">
    <property type="term" value="F:DNA binding"/>
    <property type="evidence" value="ECO:0007669"/>
    <property type="project" value="UniProtKB-KW"/>
</dbReference>
<dbReference type="Gene3D" id="1.10.150.130">
    <property type="match status" value="1"/>
</dbReference>
<dbReference type="InterPro" id="IPR002104">
    <property type="entry name" value="Integrase_catalytic"/>
</dbReference>
<sequence length="381" mass="43966">MSIKKQENGTYQVRVQFTDSLGRRRNKKKTVASLTLAKRAEREILNEVDAGTFNKVQKKITMNELIDKFMLDYSRGKREVTIIRHKIFIENSVLTDEWFDNVQVSKISRPIIQAWLDWIASKHSAYKAESVFLKKILDFAVSYDFIDVNPFSNVRYPTPIDKPDRSYRVDSYEYDELLAFIDAVKSKYEENSLKYRKYAYLRLLAFTGMRMSEARALLWSDIEFTDTGANISVTKTLSRPIESKVIINEPKTKAGKRIVIVDKKTAQTLKQWHNIQQQAFMKAGVRSDIVFTNRRLNNYIASNQPRKWLLAAIKGTNIPQINIHGLRHTYVTLAVQAGMDIKTLQAQVGHNDINTTLNVYATVTKDMRAKTADIFTSLVNF</sequence>
<dbReference type="Proteomes" id="UP000030643">
    <property type="component" value="Unassembled WGS sequence"/>
</dbReference>
<dbReference type="PROSITE" id="PS51898">
    <property type="entry name" value="TYR_RECOMBINASE"/>
    <property type="match status" value="1"/>
</dbReference>
<dbReference type="InterPro" id="IPR050090">
    <property type="entry name" value="Tyrosine_recombinase_XerCD"/>
</dbReference>
<keyword evidence="3" id="KW-0233">DNA recombination</keyword>
<reference evidence="6" key="1">
    <citation type="journal article" date="2014" name="Genome Announc.">
        <title>Draft genome sequence of Weissella oryzae SG25T, isolated from fermented rice grains.</title>
        <authorList>
            <person name="Tanizawa Y."/>
            <person name="Fujisawa T."/>
            <person name="Mochizuki T."/>
            <person name="Kaminuma E."/>
            <person name="Suzuki Y."/>
            <person name="Nakamura Y."/>
            <person name="Tohno M."/>
        </authorList>
    </citation>
    <scope>NUCLEOTIDE SEQUENCE [LARGE SCALE GENOMIC DNA]</scope>
    <source>
        <strain evidence="6">DSM 25784 / JCM 18191 / LMG 30913 / SG25</strain>
    </source>
</reference>
<gene>
    <name evidence="5" type="primary">sip</name>
    <name evidence="5" type="ORF">WOSG25_140100</name>
</gene>
<comment type="similarity">
    <text evidence="1">Belongs to the 'phage' integrase family.</text>
</comment>
<evidence type="ECO:0000313" key="5">
    <source>
        <dbReference type="EMBL" id="GAK31708.1"/>
    </source>
</evidence>
<dbReference type="PANTHER" id="PTHR30349:SF64">
    <property type="entry name" value="PROPHAGE INTEGRASE INTD-RELATED"/>
    <property type="match status" value="1"/>
</dbReference>
<dbReference type="PANTHER" id="PTHR30349">
    <property type="entry name" value="PHAGE INTEGRASE-RELATED"/>
    <property type="match status" value="1"/>
</dbReference>
<evidence type="ECO:0000256" key="1">
    <source>
        <dbReference type="ARBA" id="ARBA00008857"/>
    </source>
</evidence>
<dbReference type="EMBL" id="DF820497">
    <property type="protein sequence ID" value="GAK31708.1"/>
    <property type="molecule type" value="Genomic_DNA"/>
</dbReference>
<dbReference type="InterPro" id="IPR013762">
    <property type="entry name" value="Integrase-like_cat_sf"/>
</dbReference>
<keyword evidence="6" id="KW-1185">Reference proteome</keyword>
<organism evidence="5 6">
    <name type="scientific">Weissella oryzae (strain DSM 25784 / JCM 18191 / LMG 30913 / SG25)</name>
    <dbReference type="NCBI Taxonomy" id="1329250"/>
    <lineage>
        <taxon>Bacteria</taxon>
        <taxon>Bacillati</taxon>
        <taxon>Bacillota</taxon>
        <taxon>Bacilli</taxon>
        <taxon>Lactobacillales</taxon>
        <taxon>Lactobacillaceae</taxon>
        <taxon>Weissella</taxon>
    </lineage>
</organism>
<keyword evidence="2" id="KW-0238">DNA-binding</keyword>
<dbReference type="AlphaFoldDB" id="A0A069CWX2"/>
<dbReference type="CDD" id="cd01189">
    <property type="entry name" value="INT_ICEBs1_C_like"/>
    <property type="match status" value="1"/>
</dbReference>
<dbReference type="Pfam" id="PF00589">
    <property type="entry name" value="Phage_integrase"/>
    <property type="match status" value="1"/>
</dbReference>
<evidence type="ECO:0000259" key="4">
    <source>
        <dbReference type="PROSITE" id="PS51898"/>
    </source>
</evidence>
<dbReference type="SUPFAM" id="SSF56349">
    <property type="entry name" value="DNA breaking-rejoining enzymes"/>
    <property type="match status" value="1"/>
</dbReference>
<accession>A0A069CWX2</accession>
<feature type="domain" description="Tyr recombinase" evidence="4">
    <location>
        <begin position="167"/>
        <end position="373"/>
    </location>
</feature>
<name>A0A069CWX2_WEIOS</name>
<dbReference type="Gene3D" id="1.10.443.10">
    <property type="entry name" value="Intergrase catalytic core"/>
    <property type="match status" value="1"/>
</dbReference>
<dbReference type="GO" id="GO:0015074">
    <property type="term" value="P:DNA integration"/>
    <property type="evidence" value="ECO:0007669"/>
    <property type="project" value="InterPro"/>
</dbReference>
<dbReference type="InterPro" id="IPR010998">
    <property type="entry name" value="Integrase_recombinase_N"/>
</dbReference>
<evidence type="ECO:0000256" key="2">
    <source>
        <dbReference type="ARBA" id="ARBA00023125"/>
    </source>
</evidence>
<protein>
    <submittedName>
        <fullName evidence="5">Phage integrase family protein</fullName>
    </submittedName>
</protein>
<dbReference type="STRING" id="1329250.WOSG25_140100"/>
<dbReference type="eggNOG" id="COG0582">
    <property type="taxonomic scope" value="Bacteria"/>
</dbReference>
<dbReference type="OrthoDB" id="9803188at2"/>
<evidence type="ECO:0000313" key="6">
    <source>
        <dbReference type="Proteomes" id="UP000030643"/>
    </source>
</evidence>
<evidence type="ECO:0000256" key="3">
    <source>
        <dbReference type="ARBA" id="ARBA00023172"/>
    </source>
</evidence>
<dbReference type="GO" id="GO:0006310">
    <property type="term" value="P:DNA recombination"/>
    <property type="evidence" value="ECO:0007669"/>
    <property type="project" value="UniProtKB-KW"/>
</dbReference>
<dbReference type="InterPro" id="IPR011010">
    <property type="entry name" value="DNA_brk_join_enz"/>
</dbReference>
<proteinExistence type="inferred from homology"/>